<dbReference type="PROSITE" id="PS50039">
    <property type="entry name" value="FORK_HEAD_3"/>
    <property type="match status" value="1"/>
</dbReference>
<dbReference type="InterPro" id="IPR036390">
    <property type="entry name" value="WH_DNA-bd_sf"/>
</dbReference>
<keyword evidence="4" id="KW-0804">Transcription</keyword>
<organism evidence="11 12">
    <name type="scientific">Paralvinella palmiformis</name>
    <dbReference type="NCBI Taxonomy" id="53620"/>
    <lineage>
        <taxon>Eukaryota</taxon>
        <taxon>Metazoa</taxon>
        <taxon>Spiralia</taxon>
        <taxon>Lophotrochozoa</taxon>
        <taxon>Annelida</taxon>
        <taxon>Polychaeta</taxon>
        <taxon>Sedentaria</taxon>
        <taxon>Canalipalpata</taxon>
        <taxon>Terebellida</taxon>
        <taxon>Terebelliformia</taxon>
        <taxon>Alvinellidae</taxon>
        <taxon>Paralvinella</taxon>
    </lineage>
</organism>
<dbReference type="InterPro" id="IPR018122">
    <property type="entry name" value="TF_fork_head_CS_1"/>
</dbReference>
<keyword evidence="2" id="KW-0805">Transcription regulation</keyword>
<accession>A0AAD9JRW7</accession>
<dbReference type="InterPro" id="IPR047119">
    <property type="entry name" value="FOXN2/3-like"/>
</dbReference>
<dbReference type="SMART" id="SM00339">
    <property type="entry name" value="FH"/>
    <property type="match status" value="1"/>
</dbReference>
<name>A0AAD9JRW7_9ANNE</name>
<dbReference type="GO" id="GO:0003700">
    <property type="term" value="F:DNA-binding transcription factor activity"/>
    <property type="evidence" value="ECO:0007669"/>
    <property type="project" value="InterPro"/>
</dbReference>
<dbReference type="PRINTS" id="PR00053">
    <property type="entry name" value="FORKHEAD"/>
</dbReference>
<evidence type="ECO:0000256" key="4">
    <source>
        <dbReference type="ARBA" id="ARBA00023163"/>
    </source>
</evidence>
<evidence type="ECO:0000259" key="10">
    <source>
        <dbReference type="PROSITE" id="PS50039"/>
    </source>
</evidence>
<feature type="DNA-binding region" description="Fork-head" evidence="8">
    <location>
        <begin position="140"/>
        <end position="219"/>
    </location>
</feature>
<dbReference type="Gene3D" id="1.10.10.10">
    <property type="entry name" value="Winged helix-like DNA-binding domain superfamily/Winged helix DNA-binding domain"/>
    <property type="match status" value="1"/>
</dbReference>
<keyword evidence="12" id="KW-1185">Reference proteome</keyword>
<dbReference type="AlphaFoldDB" id="A0AAD9JRW7"/>
<comment type="subcellular location">
    <subcellularLocation>
        <location evidence="1 8">Nucleus</location>
    </subcellularLocation>
</comment>
<dbReference type="InterPro" id="IPR047404">
    <property type="entry name" value="FH_FOXN3"/>
</dbReference>
<dbReference type="PANTHER" id="PTHR13962">
    <property type="entry name" value="FORKHEAD BOX PROTEIN N3-LIKE PROTEIN-RELATED"/>
    <property type="match status" value="1"/>
</dbReference>
<gene>
    <name evidence="11" type="ORF">LSH36_177g03033</name>
</gene>
<feature type="domain" description="Fork-head" evidence="10">
    <location>
        <begin position="140"/>
        <end position="219"/>
    </location>
</feature>
<feature type="region of interest" description="Disordered" evidence="9">
    <location>
        <begin position="318"/>
        <end position="364"/>
    </location>
</feature>
<dbReference type="InterPro" id="IPR036388">
    <property type="entry name" value="WH-like_DNA-bd_sf"/>
</dbReference>
<evidence type="ECO:0000256" key="6">
    <source>
        <dbReference type="ARBA" id="ARBA00034657"/>
    </source>
</evidence>
<dbReference type="PROSITE" id="PS00657">
    <property type="entry name" value="FORK_HEAD_1"/>
    <property type="match status" value="1"/>
</dbReference>
<comment type="caution">
    <text evidence="11">The sequence shown here is derived from an EMBL/GenBank/DDBJ whole genome shotgun (WGS) entry which is preliminary data.</text>
</comment>
<evidence type="ECO:0000256" key="2">
    <source>
        <dbReference type="ARBA" id="ARBA00023015"/>
    </source>
</evidence>
<dbReference type="PROSITE" id="PS00658">
    <property type="entry name" value="FORK_HEAD_2"/>
    <property type="match status" value="1"/>
</dbReference>
<evidence type="ECO:0000313" key="12">
    <source>
        <dbReference type="Proteomes" id="UP001208570"/>
    </source>
</evidence>
<keyword evidence="5 8" id="KW-0539">Nucleus</keyword>
<feature type="compositionally biased region" description="Acidic residues" evidence="9">
    <location>
        <begin position="401"/>
        <end position="427"/>
    </location>
</feature>
<feature type="compositionally biased region" description="Basic and acidic residues" evidence="9">
    <location>
        <begin position="444"/>
        <end position="454"/>
    </location>
</feature>
<keyword evidence="3 8" id="KW-0238">DNA-binding</keyword>
<dbReference type="SUPFAM" id="SSF46785">
    <property type="entry name" value="Winged helix' DNA-binding domain"/>
    <property type="match status" value="1"/>
</dbReference>
<evidence type="ECO:0000256" key="5">
    <source>
        <dbReference type="ARBA" id="ARBA00023242"/>
    </source>
</evidence>
<evidence type="ECO:0000256" key="7">
    <source>
        <dbReference type="ARBA" id="ARBA00034870"/>
    </source>
</evidence>
<dbReference type="Pfam" id="PF00250">
    <property type="entry name" value="Forkhead"/>
    <property type="match status" value="1"/>
</dbReference>
<dbReference type="PANTHER" id="PTHR13962:SF22">
    <property type="entry name" value="FORKHEAD BOX PROTEIN N3-LIKE PROTEIN"/>
    <property type="match status" value="1"/>
</dbReference>
<dbReference type="CDD" id="cd20059">
    <property type="entry name" value="FH_FOXN3"/>
    <property type="match status" value="1"/>
</dbReference>
<sequence length="552" mass="61761">MMDADIVPTPPLSPSCIKLEHESDASKRARLFESLSASFPGSALSRALAAMDDDELHRDPLSRSCFAELRLEKGRMEDEEDDEELTSLSWLQDSDLLKNLSTVCTSPIDDVKENTIAGGTYGQTHPPHVPYNPLKHVNSKPPYSFSCLIFMAIEDSPIKKLPVKDIYNWILTHFPYFRNAPTGWKNSVRHNLSLNKCFKKVEKDKRQGLGKGSLWCIDPIFRPNLLQALRKTPYHPYHQLQMLSSPQPPAGLYTIHGVIPPNNVSRPMPLAPKLNINTPSPQLFPFLSKCLGSVTDSTDTFPDSDIDVAKTLMSLKRAAEHRRPNGNIGSRSRSPSPPEFGSKQEKELLKQKLSSSKPRSPIICTAAPSEDHTYCYTQSQLASQDVLSPRSSIDEEYDFGAEDIGEDNEDDEDDEDEENDGDGDWEDNIPVKNGSAFKGSHFGLDYHDSEHSDTDFEEGGSDGEQRSRVRGLVVKMPRLKRKRKASSPVPHHKKHIADTEVENDRSFAGADALLNLASAALALRDYTPTNSNNNNYDKFPVEFIKKETEEDL</sequence>
<dbReference type="InterPro" id="IPR001766">
    <property type="entry name" value="Fork_head_dom"/>
</dbReference>
<proteinExistence type="predicted"/>
<dbReference type="GO" id="GO:0000987">
    <property type="term" value="F:cis-regulatory region sequence-specific DNA binding"/>
    <property type="evidence" value="ECO:0007669"/>
    <property type="project" value="TreeGrafter"/>
</dbReference>
<dbReference type="InterPro" id="IPR030456">
    <property type="entry name" value="TF_fork_head_CS_2"/>
</dbReference>
<evidence type="ECO:0000256" key="9">
    <source>
        <dbReference type="SAM" id="MobiDB-lite"/>
    </source>
</evidence>
<feature type="region of interest" description="Disordered" evidence="9">
    <location>
        <begin position="401"/>
        <end position="503"/>
    </location>
</feature>
<dbReference type="Proteomes" id="UP001208570">
    <property type="component" value="Unassembled WGS sequence"/>
</dbReference>
<reference evidence="11" key="1">
    <citation type="journal article" date="2023" name="Mol. Biol. Evol.">
        <title>Third-Generation Sequencing Reveals the Adaptive Role of the Epigenome in Three Deep-Sea Polychaetes.</title>
        <authorList>
            <person name="Perez M."/>
            <person name="Aroh O."/>
            <person name="Sun Y."/>
            <person name="Lan Y."/>
            <person name="Juniper S.K."/>
            <person name="Young C.R."/>
            <person name="Angers B."/>
            <person name="Qian P.Y."/>
        </authorList>
    </citation>
    <scope>NUCLEOTIDE SEQUENCE</scope>
    <source>
        <strain evidence="11">P08H-3</strain>
    </source>
</reference>
<dbReference type="EMBL" id="JAODUP010000177">
    <property type="protein sequence ID" value="KAK2158101.1"/>
    <property type="molecule type" value="Genomic_DNA"/>
</dbReference>
<dbReference type="GO" id="GO:0005634">
    <property type="term" value="C:nucleus"/>
    <property type="evidence" value="ECO:0007669"/>
    <property type="project" value="UniProtKB-SubCell"/>
</dbReference>
<evidence type="ECO:0000313" key="11">
    <source>
        <dbReference type="EMBL" id="KAK2158101.1"/>
    </source>
</evidence>
<evidence type="ECO:0000256" key="8">
    <source>
        <dbReference type="PROSITE-ProRule" id="PRU00089"/>
    </source>
</evidence>
<evidence type="ECO:0000256" key="3">
    <source>
        <dbReference type="ARBA" id="ARBA00023125"/>
    </source>
</evidence>
<feature type="compositionally biased region" description="Basic residues" evidence="9">
    <location>
        <begin position="477"/>
        <end position="495"/>
    </location>
</feature>
<protein>
    <recommendedName>
        <fullName evidence="7">Forkhead box protein N3</fullName>
    </recommendedName>
</protein>
<evidence type="ECO:0000256" key="1">
    <source>
        <dbReference type="ARBA" id="ARBA00004123"/>
    </source>
</evidence>
<comment type="function">
    <text evidence="6">Acts as a transcriptional repressor. May be involved in DNA damage-inducible cell cycle arrests (checkpoints).</text>
</comment>